<dbReference type="InterPro" id="IPR057931">
    <property type="entry name" value="RHH_ERCC6L2"/>
</dbReference>
<dbReference type="InterPro" id="IPR014001">
    <property type="entry name" value="Helicase_ATP-bd"/>
</dbReference>
<sequence>MSANKFSTYNSRHRPVTLEERVNLQEGEDSLSSGDNERDMPSRKQKRRDVDLDAYIDSFGSTVADELVEVSSDTQDELVDKPAKRQKPSPGPGHGVRMKFDDDESDDAAYRQFKARKTEKRKKAIAATKKAKATVAKRDSMVGRRARNNVPSSSKKKRGTRIYGQDDDEDEAGMEWELPDDLQERFRARESLGQAGLKMPPSYEDVDFSDDDRLAYLAERPKLPESMLQRPYEDITLSISQGVVPAPIAQYLRPYQIDGADFLLRHFITQSGCILGDDMGLGKTIQIIAFLTAAFGKTGDERDAKRMRKMRRLERSSDEGIWYPRVLMILPGGLLANWQSELERWGWWITYLYHGNAGQKDAALSAAASGRSEIMLTTYDTYRLNESAINTVQWDAVIADECHKIKELKSDVTQALNRVNALCRIGMTGTAMQNKYEELWTLLNWTNPGRFGPISNWKAMICLPLKMGQSHDATYSQLAKSRRTATKLVQNLLPPYFLRRTKELIKAQLPKKSDRVVFCPMTPVQLEAYDNFCSSEAVTCIREASELCGCRSGKKAGYCCHTLIEVRGELIKWQHYVFPALMTLQKIANHIALLLPGGETDREQHEKDVDKLSTALPDGWKDLYRERDNIRHFANQAFCGKWRVLKRLLKLWHDNGDKVLVFSHSVKLLKMLQLLFKTTTSYNVSYLDGSMTYQDRQNSVDEFNASDDQFVFLISTKAGGIGLNITSANKVVVVDPNWNPSYDLQAQDRAYRIGQTRDVEVFRLVSKGTVEEIVYARQIYKQQQANIGYNASVERRYFKGVQDQKEMKGEIFGLKNLFAAMSENVVLREIVNKTNVAETRAGVEIAGLDLEASSSASQMGNGDHEDEDGGGGGGGGSMWEDVKEDDAMSQLAADIIDAPASRRKKANEKAKKRDPVAAILASVGVEYTHENAEVIGTSKIETRISSRAQKAGNDLDFDQDKAFGFGSSQIEPDVSERNETVDVGGAVGFDEEGLDYHGLGKIRYRYRPGVDVRKRQFCSMAKQFGYEDVTEFALVVEGWTMEERREFLEGFYRDRRQKLAG</sequence>
<feature type="domain" description="Helicase C-terminal" evidence="8">
    <location>
        <begin position="644"/>
        <end position="799"/>
    </location>
</feature>
<dbReference type="GO" id="GO:0005524">
    <property type="term" value="F:ATP binding"/>
    <property type="evidence" value="ECO:0007669"/>
    <property type="project" value="InterPro"/>
</dbReference>
<name>A0A3M7E305_HORWE</name>
<feature type="domain" description="Helicase ATP-binding" evidence="7">
    <location>
        <begin position="264"/>
        <end position="449"/>
    </location>
</feature>
<dbReference type="PROSITE" id="PS51192">
    <property type="entry name" value="HELICASE_ATP_BIND_1"/>
    <property type="match status" value="1"/>
</dbReference>
<evidence type="ECO:0000256" key="3">
    <source>
        <dbReference type="ARBA" id="ARBA00022801"/>
    </source>
</evidence>
<dbReference type="Pfam" id="PF00271">
    <property type="entry name" value="Helicase_C"/>
    <property type="match status" value="1"/>
</dbReference>
<dbReference type="InterPro" id="IPR027417">
    <property type="entry name" value="P-loop_NTPase"/>
</dbReference>
<dbReference type="EMBL" id="QWIP01000158">
    <property type="protein sequence ID" value="RMY70955.1"/>
    <property type="molecule type" value="Genomic_DNA"/>
</dbReference>
<evidence type="ECO:0000259" key="7">
    <source>
        <dbReference type="PROSITE" id="PS51192"/>
    </source>
</evidence>
<dbReference type="SMART" id="SM00490">
    <property type="entry name" value="HELICc"/>
    <property type="match status" value="1"/>
</dbReference>
<feature type="region of interest" description="Disordered" evidence="6">
    <location>
        <begin position="67"/>
        <end position="166"/>
    </location>
</feature>
<evidence type="ECO:0000256" key="4">
    <source>
        <dbReference type="ARBA" id="ARBA00022840"/>
    </source>
</evidence>
<keyword evidence="2" id="KW-0547">Nucleotide-binding</keyword>
<dbReference type="Gene3D" id="3.40.50.10810">
    <property type="entry name" value="Tandem AAA-ATPase domain"/>
    <property type="match status" value="1"/>
</dbReference>
<dbReference type="PANTHER" id="PTHR45629">
    <property type="entry name" value="SNF2/RAD54 FAMILY MEMBER"/>
    <property type="match status" value="1"/>
</dbReference>
<feature type="region of interest" description="Disordered" evidence="6">
    <location>
        <begin position="853"/>
        <end position="881"/>
    </location>
</feature>
<proteinExistence type="predicted"/>
<gene>
    <name evidence="9" type="ORF">D0863_05445</name>
</gene>
<dbReference type="CDD" id="cd18793">
    <property type="entry name" value="SF2_C_SNF"/>
    <property type="match status" value="1"/>
</dbReference>
<dbReference type="InterPro" id="IPR029256">
    <property type="entry name" value="Heliccase-ass-bd"/>
</dbReference>
<dbReference type="SUPFAM" id="SSF52540">
    <property type="entry name" value="P-loop containing nucleoside triphosphate hydrolases"/>
    <property type="match status" value="2"/>
</dbReference>
<feature type="region of interest" description="Disordered" evidence="6">
    <location>
        <begin position="1"/>
        <end position="51"/>
    </location>
</feature>
<dbReference type="InterPro" id="IPR038718">
    <property type="entry name" value="SNF2-like_sf"/>
</dbReference>
<evidence type="ECO:0000256" key="5">
    <source>
        <dbReference type="ARBA" id="ARBA00023242"/>
    </source>
</evidence>
<keyword evidence="3" id="KW-0378">Hydrolase</keyword>
<evidence type="ECO:0000256" key="2">
    <source>
        <dbReference type="ARBA" id="ARBA00022741"/>
    </source>
</evidence>
<dbReference type="InterPro" id="IPR050496">
    <property type="entry name" value="SNF2_RAD54_helicase_repair"/>
</dbReference>
<evidence type="ECO:0000259" key="8">
    <source>
        <dbReference type="PROSITE" id="PS51194"/>
    </source>
</evidence>
<feature type="compositionally biased region" description="Basic residues" evidence="6">
    <location>
        <begin position="113"/>
        <end position="132"/>
    </location>
</feature>
<evidence type="ECO:0000256" key="1">
    <source>
        <dbReference type="ARBA" id="ARBA00004123"/>
    </source>
</evidence>
<dbReference type="Pfam" id="PF25806">
    <property type="entry name" value="RHH_ERCC6L2"/>
    <property type="match status" value="1"/>
</dbReference>
<reference evidence="9 10" key="1">
    <citation type="journal article" date="2018" name="BMC Genomics">
        <title>Genomic evidence for intraspecific hybridization in a clonal and extremely halotolerant yeast.</title>
        <authorList>
            <person name="Gostincar C."/>
            <person name="Stajich J.E."/>
            <person name="Zupancic J."/>
            <person name="Zalar P."/>
            <person name="Gunde-Cimerman N."/>
        </authorList>
    </citation>
    <scope>NUCLEOTIDE SEQUENCE [LARGE SCALE GENOMIC DNA]</scope>
    <source>
        <strain evidence="9 10">EXF-2682</strain>
    </source>
</reference>
<protein>
    <recommendedName>
        <fullName evidence="11">Helicase C-terminal domain-containing protein</fullName>
    </recommendedName>
</protein>
<dbReference type="VEuPathDB" id="FungiDB:BTJ68_09705"/>
<dbReference type="InterPro" id="IPR000330">
    <property type="entry name" value="SNF2_N"/>
</dbReference>
<dbReference type="InterPro" id="IPR049730">
    <property type="entry name" value="SNF2/RAD54-like_C"/>
</dbReference>
<feature type="compositionally biased region" description="Polar residues" evidence="6">
    <location>
        <begin position="1"/>
        <end position="10"/>
    </location>
</feature>
<accession>A0A3M7E305</accession>
<dbReference type="AlphaFoldDB" id="A0A3M7E305"/>
<dbReference type="Proteomes" id="UP000269276">
    <property type="component" value="Unassembled WGS sequence"/>
</dbReference>
<dbReference type="PANTHER" id="PTHR45629:SF7">
    <property type="entry name" value="DNA EXCISION REPAIR PROTEIN ERCC-6-RELATED"/>
    <property type="match status" value="1"/>
</dbReference>
<evidence type="ECO:0000256" key="6">
    <source>
        <dbReference type="SAM" id="MobiDB-lite"/>
    </source>
</evidence>
<comment type="subcellular location">
    <subcellularLocation>
        <location evidence="1">Nucleus</location>
    </subcellularLocation>
</comment>
<dbReference type="GO" id="GO:0016787">
    <property type="term" value="F:hydrolase activity"/>
    <property type="evidence" value="ECO:0007669"/>
    <property type="project" value="UniProtKB-KW"/>
</dbReference>
<dbReference type="GO" id="GO:0005634">
    <property type="term" value="C:nucleus"/>
    <property type="evidence" value="ECO:0007669"/>
    <property type="project" value="UniProtKB-SubCell"/>
</dbReference>
<organism evidence="9 10">
    <name type="scientific">Hortaea werneckii</name>
    <name type="common">Black yeast</name>
    <name type="synonym">Cladosporium werneckii</name>
    <dbReference type="NCBI Taxonomy" id="91943"/>
    <lineage>
        <taxon>Eukaryota</taxon>
        <taxon>Fungi</taxon>
        <taxon>Dikarya</taxon>
        <taxon>Ascomycota</taxon>
        <taxon>Pezizomycotina</taxon>
        <taxon>Dothideomycetes</taxon>
        <taxon>Dothideomycetidae</taxon>
        <taxon>Mycosphaerellales</taxon>
        <taxon>Teratosphaeriaceae</taxon>
        <taxon>Hortaea</taxon>
    </lineage>
</organism>
<evidence type="ECO:0008006" key="11">
    <source>
        <dbReference type="Google" id="ProtNLM"/>
    </source>
</evidence>
<keyword evidence="5" id="KW-0539">Nucleus</keyword>
<evidence type="ECO:0000313" key="9">
    <source>
        <dbReference type="EMBL" id="RMY70955.1"/>
    </source>
</evidence>
<dbReference type="Gene3D" id="3.40.50.300">
    <property type="entry name" value="P-loop containing nucleotide triphosphate hydrolases"/>
    <property type="match status" value="1"/>
</dbReference>
<dbReference type="OrthoDB" id="413460at2759"/>
<evidence type="ECO:0000313" key="10">
    <source>
        <dbReference type="Proteomes" id="UP000269276"/>
    </source>
</evidence>
<keyword evidence="4" id="KW-0067">ATP-binding</keyword>
<dbReference type="Pfam" id="PF00176">
    <property type="entry name" value="SNF2-rel_dom"/>
    <property type="match status" value="1"/>
</dbReference>
<dbReference type="PROSITE" id="PS51194">
    <property type="entry name" value="HELICASE_CTER"/>
    <property type="match status" value="1"/>
</dbReference>
<dbReference type="InterPro" id="IPR001650">
    <property type="entry name" value="Helicase_C-like"/>
</dbReference>
<dbReference type="SMART" id="SM00487">
    <property type="entry name" value="DEXDc"/>
    <property type="match status" value="1"/>
</dbReference>
<dbReference type="FunFam" id="3.40.50.10810:FF:000019">
    <property type="entry name" value="DNA excision repair protein ERCC-6-like 2 isoform X1"/>
    <property type="match status" value="1"/>
</dbReference>
<dbReference type="Pfam" id="PF14773">
    <property type="entry name" value="VIGSSK"/>
    <property type="match status" value="1"/>
</dbReference>
<comment type="caution">
    <text evidence="9">The sequence shown here is derived from an EMBL/GenBank/DDBJ whole genome shotgun (WGS) entry which is preliminary data.</text>
</comment>